<dbReference type="EMBL" id="CALQ01001007">
    <property type="protein sequence ID" value="CCM16121.1"/>
    <property type="molecule type" value="Genomic_DNA"/>
</dbReference>
<feature type="compositionally biased region" description="Low complexity" evidence="1">
    <location>
        <begin position="331"/>
        <end position="341"/>
    </location>
</feature>
<feature type="region of interest" description="Disordered" evidence="1">
    <location>
        <begin position="319"/>
        <end position="388"/>
    </location>
</feature>
<evidence type="ECO:0000256" key="1">
    <source>
        <dbReference type="SAM" id="MobiDB-lite"/>
    </source>
</evidence>
<name>A0A1E1J0A3_LEIGU</name>
<gene>
    <name evidence="2" type="primary">LgM4147LRVhigh.25.01220.00740</name>
    <name evidence="2" type="ORF">BN36_2536290</name>
</gene>
<feature type="compositionally biased region" description="Polar residues" evidence="1">
    <location>
        <begin position="351"/>
        <end position="360"/>
    </location>
</feature>
<feature type="compositionally biased region" description="Basic and acidic residues" evidence="1">
    <location>
        <begin position="361"/>
        <end position="374"/>
    </location>
</feature>
<protein>
    <submittedName>
        <fullName evidence="2">Uncharacterized protein</fullName>
    </submittedName>
</protein>
<organism evidence="2">
    <name type="scientific">Leishmania guyanensis</name>
    <dbReference type="NCBI Taxonomy" id="5670"/>
    <lineage>
        <taxon>Eukaryota</taxon>
        <taxon>Discoba</taxon>
        <taxon>Euglenozoa</taxon>
        <taxon>Kinetoplastea</taxon>
        <taxon>Metakinetoplastina</taxon>
        <taxon>Trypanosomatida</taxon>
        <taxon>Trypanosomatidae</taxon>
        <taxon>Leishmaniinae</taxon>
        <taxon>Leishmania</taxon>
        <taxon>Leishmania guyanensis species complex</taxon>
    </lineage>
</organism>
<evidence type="ECO:0000313" key="2">
    <source>
        <dbReference type="EMBL" id="CCM16121.1"/>
    </source>
</evidence>
<accession>A0A1E1J0A3</accession>
<sequence length="388" mass="43358">MAKHIQRMRMELRATRRRMWIRCPTRYLATYDCEISINEFDRAVRCPPCHSATTQPVAAVSAISTLPVPSRHPVDGAERSLELKASTSQVCTLLNVRHGESTSTAHQLKPQQSRHHNGLLCRHYVLDSIVFLSLFTHICCIEYWSNLRSCGVNVQGLEQCHLEIPEDIFVVVPGGSTADTREVRKTDEGPPPMGFPCPSTWLFDFEGSTSFHYLLFIDVVCGLQEQSGFVKHTSVLLLHGTQGVLVLPTHTVAITTKLCQCTKDAANKVYLDLLRDARHNLDGTHIIHPFLRDIIILPHLRRQRALRGELDATLRHSVELQQQQKKHTDPSGGASISVSAGGTIGRGERLSPTSTTQRTTESIDKDSDDRKPNEAHTWWKSGASAPQE</sequence>
<dbReference type="AlphaFoldDB" id="A0A1E1J0A3"/>
<proteinExistence type="predicted"/>
<reference evidence="2" key="1">
    <citation type="submission" date="2012-08" db="EMBL/GenBank/DDBJ databases">
        <title>Comparative genomics of metastatic and non-metastatic Leishmania guyanensis provides insights into polygenic factors involved in Leishmania RNA virus infection.</title>
        <authorList>
            <person name="Smith D."/>
            <person name="Hertz-Fowler C."/>
            <person name="Martin R."/>
            <person name="Dickens N."/>
            <person name="Fasel N."/>
            <person name="Falquet L."/>
            <person name="Beverley S."/>
            <person name="Zangger H."/>
            <person name="Calderon-Copete S."/>
            <person name="Mottram J."/>
            <person name="Xenarios I."/>
        </authorList>
    </citation>
    <scope>NUCLEOTIDE SEQUENCE</scope>
    <source>
        <strain evidence="2">MHOM/BR/75/M4147/SSU:IR2SAT-LUC</strain>
    </source>
</reference>